<dbReference type="AlphaFoldDB" id="A0A9P4IEX7"/>
<keyword evidence="1" id="KW-0812">Transmembrane</keyword>
<sequence length="176" mass="19650">MYQFPSTLSLFGISIGYPAIVFVLVVSAIALKVHLLRRAATNKSAAVADKSPVVHNTPDNEVHLNLLCAQQVTLHLQSTLGPIQMAPGPFYNLPACSRAAMFHESIELFHKMRIDNGTHAYEVEDAVIDLLDAKYSIGERVWLTNSFHRLSAKQNSIEIKNVQELYDGLVRRHGER</sequence>
<evidence type="ECO:0000313" key="3">
    <source>
        <dbReference type="Proteomes" id="UP000799772"/>
    </source>
</evidence>
<keyword evidence="1" id="KW-0472">Membrane</keyword>
<proteinExistence type="predicted"/>
<evidence type="ECO:0000256" key="1">
    <source>
        <dbReference type="SAM" id="Phobius"/>
    </source>
</evidence>
<keyword evidence="1" id="KW-1133">Transmembrane helix</keyword>
<protein>
    <submittedName>
        <fullName evidence="2">Uncharacterized protein</fullName>
    </submittedName>
</protein>
<keyword evidence="3" id="KW-1185">Reference proteome</keyword>
<gene>
    <name evidence="2" type="ORF">NA57DRAFT_57027</name>
</gene>
<dbReference type="Proteomes" id="UP000799772">
    <property type="component" value="Unassembled WGS sequence"/>
</dbReference>
<dbReference type="EMBL" id="ML978127">
    <property type="protein sequence ID" value="KAF2097849.1"/>
    <property type="molecule type" value="Genomic_DNA"/>
</dbReference>
<name>A0A9P4IEX7_9PEZI</name>
<accession>A0A9P4IEX7</accession>
<reference evidence="2" key="1">
    <citation type="journal article" date="2020" name="Stud. Mycol.">
        <title>101 Dothideomycetes genomes: a test case for predicting lifestyles and emergence of pathogens.</title>
        <authorList>
            <person name="Haridas S."/>
            <person name="Albert R."/>
            <person name="Binder M."/>
            <person name="Bloem J."/>
            <person name="Labutti K."/>
            <person name="Salamov A."/>
            <person name="Andreopoulos B."/>
            <person name="Baker S."/>
            <person name="Barry K."/>
            <person name="Bills G."/>
            <person name="Bluhm B."/>
            <person name="Cannon C."/>
            <person name="Castanera R."/>
            <person name="Culley D."/>
            <person name="Daum C."/>
            <person name="Ezra D."/>
            <person name="Gonzalez J."/>
            <person name="Henrissat B."/>
            <person name="Kuo A."/>
            <person name="Liang C."/>
            <person name="Lipzen A."/>
            <person name="Lutzoni F."/>
            <person name="Magnuson J."/>
            <person name="Mondo S."/>
            <person name="Nolan M."/>
            <person name="Ohm R."/>
            <person name="Pangilinan J."/>
            <person name="Park H.-J."/>
            <person name="Ramirez L."/>
            <person name="Alfaro M."/>
            <person name="Sun H."/>
            <person name="Tritt A."/>
            <person name="Yoshinaga Y."/>
            <person name="Zwiers L.-H."/>
            <person name="Turgeon B."/>
            <person name="Goodwin S."/>
            <person name="Spatafora J."/>
            <person name="Crous P."/>
            <person name="Grigoriev I."/>
        </authorList>
    </citation>
    <scope>NUCLEOTIDE SEQUENCE</scope>
    <source>
        <strain evidence="2">CBS 133067</strain>
    </source>
</reference>
<organism evidence="2 3">
    <name type="scientific">Rhizodiscina lignyota</name>
    <dbReference type="NCBI Taxonomy" id="1504668"/>
    <lineage>
        <taxon>Eukaryota</taxon>
        <taxon>Fungi</taxon>
        <taxon>Dikarya</taxon>
        <taxon>Ascomycota</taxon>
        <taxon>Pezizomycotina</taxon>
        <taxon>Dothideomycetes</taxon>
        <taxon>Pleosporomycetidae</taxon>
        <taxon>Aulographales</taxon>
        <taxon>Rhizodiscinaceae</taxon>
        <taxon>Rhizodiscina</taxon>
    </lineage>
</organism>
<evidence type="ECO:0000313" key="2">
    <source>
        <dbReference type="EMBL" id="KAF2097849.1"/>
    </source>
</evidence>
<comment type="caution">
    <text evidence="2">The sequence shown here is derived from an EMBL/GenBank/DDBJ whole genome shotgun (WGS) entry which is preliminary data.</text>
</comment>
<feature type="transmembrane region" description="Helical" evidence="1">
    <location>
        <begin position="6"/>
        <end position="31"/>
    </location>
</feature>